<keyword evidence="1" id="KW-1133">Transmembrane helix</keyword>
<proteinExistence type="predicted"/>
<dbReference type="GO" id="GO:0034205">
    <property type="term" value="P:amyloid-beta formation"/>
    <property type="evidence" value="ECO:0007669"/>
    <property type="project" value="TreeGrafter"/>
</dbReference>
<dbReference type="GO" id="GO:0007219">
    <property type="term" value="P:Notch signaling pathway"/>
    <property type="evidence" value="ECO:0007669"/>
    <property type="project" value="TreeGrafter"/>
</dbReference>
<dbReference type="GO" id="GO:0016485">
    <property type="term" value="P:protein processing"/>
    <property type="evidence" value="ECO:0007669"/>
    <property type="project" value="InterPro"/>
</dbReference>
<name>A0AAQ4ERI7_AMBAM</name>
<dbReference type="Proteomes" id="UP001321473">
    <property type="component" value="Unassembled WGS sequence"/>
</dbReference>
<reference evidence="2 3" key="1">
    <citation type="journal article" date="2023" name="Arcadia Sci">
        <title>De novo assembly of a long-read Amblyomma americanum tick genome.</title>
        <authorList>
            <person name="Chou S."/>
            <person name="Poskanzer K.E."/>
            <person name="Rollins M."/>
            <person name="Thuy-Boun P.S."/>
        </authorList>
    </citation>
    <scope>NUCLEOTIDE SEQUENCE [LARGE SCALE GENOMIC DNA]</scope>
    <source>
        <strain evidence="2">F_SG_1</strain>
        <tissue evidence="2">Salivary glands</tissue>
    </source>
</reference>
<dbReference type="EMBL" id="JARKHS020011974">
    <property type="protein sequence ID" value="KAK8777321.1"/>
    <property type="molecule type" value="Genomic_DNA"/>
</dbReference>
<dbReference type="PANTHER" id="PTHR10202">
    <property type="entry name" value="PRESENILIN"/>
    <property type="match status" value="1"/>
</dbReference>
<keyword evidence="1" id="KW-0472">Membrane</keyword>
<organism evidence="2 3">
    <name type="scientific">Amblyomma americanum</name>
    <name type="common">Lone star tick</name>
    <dbReference type="NCBI Taxonomy" id="6943"/>
    <lineage>
        <taxon>Eukaryota</taxon>
        <taxon>Metazoa</taxon>
        <taxon>Ecdysozoa</taxon>
        <taxon>Arthropoda</taxon>
        <taxon>Chelicerata</taxon>
        <taxon>Arachnida</taxon>
        <taxon>Acari</taxon>
        <taxon>Parasitiformes</taxon>
        <taxon>Ixodida</taxon>
        <taxon>Ixodoidea</taxon>
        <taxon>Ixodidae</taxon>
        <taxon>Amblyomminae</taxon>
        <taxon>Amblyomma</taxon>
    </lineage>
</organism>
<evidence type="ECO:0000313" key="2">
    <source>
        <dbReference type="EMBL" id="KAK8777321.1"/>
    </source>
</evidence>
<dbReference type="AlphaFoldDB" id="A0AAQ4ERI7"/>
<dbReference type="GO" id="GO:0055074">
    <property type="term" value="P:calcium ion homeostasis"/>
    <property type="evidence" value="ECO:0007669"/>
    <property type="project" value="TreeGrafter"/>
</dbReference>
<dbReference type="InterPro" id="IPR001108">
    <property type="entry name" value="Peptidase_A22A"/>
</dbReference>
<feature type="transmembrane region" description="Helical" evidence="1">
    <location>
        <begin position="111"/>
        <end position="129"/>
    </location>
</feature>
<keyword evidence="1" id="KW-0812">Transmembrane</keyword>
<evidence type="ECO:0000256" key="1">
    <source>
        <dbReference type="SAM" id="Phobius"/>
    </source>
</evidence>
<gene>
    <name evidence="2" type="ORF">V5799_029330</name>
</gene>
<sequence length="148" mass="15819">MSSDVGEDENLAPGVAGQQAVVAASAPAPPPDVERVRYLLVQLYDHLLRQVITLIVAVSICMLSVSVLIRVNRHSHNDALHLGYARFADDGADVVGAAADGVVLMNSFGNALSFLSMIVIVNVVLVLLYKRGQYNIIQASSLAPSLFY</sequence>
<evidence type="ECO:0000313" key="3">
    <source>
        <dbReference type="Proteomes" id="UP001321473"/>
    </source>
</evidence>
<dbReference type="Pfam" id="PF01080">
    <property type="entry name" value="Presenilin"/>
    <property type="match status" value="1"/>
</dbReference>
<comment type="caution">
    <text evidence="2">The sequence shown here is derived from an EMBL/GenBank/DDBJ whole genome shotgun (WGS) entry which is preliminary data.</text>
</comment>
<accession>A0AAQ4ERI7</accession>
<protein>
    <submittedName>
        <fullName evidence="2">Uncharacterized protein</fullName>
    </submittedName>
</protein>
<dbReference type="GO" id="GO:0042500">
    <property type="term" value="F:aspartic endopeptidase activity, intramembrane cleaving"/>
    <property type="evidence" value="ECO:0007669"/>
    <property type="project" value="InterPro"/>
</dbReference>
<keyword evidence="3" id="KW-1185">Reference proteome</keyword>
<dbReference type="PANTHER" id="PTHR10202:SF13">
    <property type="entry name" value="PRESENILIN HOMOLOG"/>
    <property type="match status" value="1"/>
</dbReference>
<feature type="transmembrane region" description="Helical" evidence="1">
    <location>
        <begin position="47"/>
        <end position="69"/>
    </location>
</feature>
<dbReference type="GO" id="GO:0070765">
    <property type="term" value="C:gamma-secretase complex"/>
    <property type="evidence" value="ECO:0007669"/>
    <property type="project" value="TreeGrafter"/>
</dbReference>
<dbReference type="GO" id="GO:0006509">
    <property type="term" value="P:membrane protein ectodomain proteolysis"/>
    <property type="evidence" value="ECO:0007669"/>
    <property type="project" value="TreeGrafter"/>
</dbReference>